<dbReference type="AlphaFoldDB" id="A0A835LG71"/>
<keyword evidence="6" id="KW-0336">GPI-anchor</keyword>
<evidence type="ECO:0000256" key="1">
    <source>
        <dbReference type="ARBA" id="ARBA00000382"/>
    </source>
</evidence>
<sequence>MERGGCLLLFIFVGLLSSCAVEGLGVNWGAISQYRLPPKVVVQMLKDNNLTKVKLFEMDDSIMKALAGTDIEVMVAIPNYLLRTMTSPNAATKWVEKNITQYIGKGGVNIKYVGVGNEPFLTSYNGSYVNATYPALKNVQTALNEAGLGDKIKATVPLNADIYLSPTNNYVPSGGYFRPDIGKEMEDIVKFLDKNKAPFTINIYPFINLYQNPGFPFDYAFFDGIKYPLMDKDTPYTNSFDAAYDTLVFALETVGVKDMPIFIGEVGWPTDGDRNANKQLAEKFYSGLLKKLGSNQGTPYRPKQYIEVYLFGLLDEDAKSVDPGNFERHWGIFTSDGQPKYPLDLSGKGKNKTLVGAKNVTFLPKKWCVLKPTATNTSAILQNSKYACNFADCTPLGLGCSCGQLDAKGNASYAFNIYYQAQAQKDGSCGFDNLAMVTTKDPSQGNCTFPIMLAPPTPSPAPAPAPTSSHGPSSSSEADDAESPKPSSSYYYGPSILLALAFQIVASFFF</sequence>
<feature type="signal peptide" evidence="18">
    <location>
        <begin position="1"/>
        <end position="23"/>
    </location>
</feature>
<dbReference type="InterPro" id="IPR044965">
    <property type="entry name" value="Glyco_hydro_17_plant"/>
</dbReference>
<dbReference type="EC" id="3.2.1.39" evidence="4"/>
<dbReference type="Proteomes" id="UP000631114">
    <property type="component" value="Unassembled WGS sequence"/>
</dbReference>
<dbReference type="InterPro" id="IPR017853">
    <property type="entry name" value="GH"/>
</dbReference>
<dbReference type="FunFam" id="3.20.20.80:FF:000008">
    <property type="entry name" value="Glucan endo-1,3-beta-glucosidase 5"/>
    <property type="match status" value="1"/>
</dbReference>
<gene>
    <name evidence="20" type="ORF">IFM89_003228</name>
</gene>
<dbReference type="PROSITE" id="PS51257">
    <property type="entry name" value="PROKAR_LIPOPROTEIN"/>
    <property type="match status" value="1"/>
</dbReference>
<keyword evidence="7 18" id="KW-0732">Signal</keyword>
<evidence type="ECO:0000256" key="10">
    <source>
        <dbReference type="ARBA" id="ARBA00023136"/>
    </source>
</evidence>
<dbReference type="GO" id="GO:0042973">
    <property type="term" value="F:glucan endo-1,3-beta-D-glucosidase activity"/>
    <property type="evidence" value="ECO:0007669"/>
    <property type="project" value="UniProtKB-EC"/>
</dbReference>
<keyword evidence="21" id="KW-1185">Reference proteome</keyword>
<evidence type="ECO:0000256" key="16">
    <source>
        <dbReference type="RuleBase" id="RU004336"/>
    </source>
</evidence>
<dbReference type="SMART" id="SM00768">
    <property type="entry name" value="X8"/>
    <property type="match status" value="1"/>
</dbReference>
<accession>A0A835LG71</accession>
<dbReference type="GO" id="GO:0005886">
    <property type="term" value="C:plasma membrane"/>
    <property type="evidence" value="ECO:0007669"/>
    <property type="project" value="UniProtKB-SubCell"/>
</dbReference>
<dbReference type="PROSITE" id="PS00587">
    <property type="entry name" value="GLYCOSYL_HYDROL_F17"/>
    <property type="match status" value="1"/>
</dbReference>
<evidence type="ECO:0000256" key="12">
    <source>
        <dbReference type="ARBA" id="ARBA00023180"/>
    </source>
</evidence>
<evidence type="ECO:0000256" key="6">
    <source>
        <dbReference type="ARBA" id="ARBA00022622"/>
    </source>
</evidence>
<evidence type="ECO:0000256" key="5">
    <source>
        <dbReference type="ARBA" id="ARBA00022475"/>
    </source>
</evidence>
<protein>
    <recommendedName>
        <fullName evidence="4">glucan endo-1,3-beta-D-glucosidase</fullName>
        <ecNumber evidence="4">3.2.1.39</ecNumber>
    </recommendedName>
</protein>
<dbReference type="Gene3D" id="3.20.20.80">
    <property type="entry name" value="Glycosidases"/>
    <property type="match status" value="1"/>
</dbReference>
<dbReference type="GO" id="GO:0098552">
    <property type="term" value="C:side of membrane"/>
    <property type="evidence" value="ECO:0007669"/>
    <property type="project" value="UniProtKB-KW"/>
</dbReference>
<evidence type="ECO:0000256" key="18">
    <source>
        <dbReference type="SAM" id="SignalP"/>
    </source>
</evidence>
<dbReference type="InterPro" id="IPR000490">
    <property type="entry name" value="Glyco_hydro_17"/>
</dbReference>
<dbReference type="Pfam" id="PF00332">
    <property type="entry name" value="Glyco_hydro_17"/>
    <property type="match status" value="1"/>
</dbReference>
<comment type="similarity">
    <text evidence="3 15">Belongs to the glycosyl hydrolase 17 family.</text>
</comment>
<dbReference type="PANTHER" id="PTHR32227">
    <property type="entry name" value="GLUCAN ENDO-1,3-BETA-GLUCOSIDASE BG1-RELATED-RELATED"/>
    <property type="match status" value="1"/>
</dbReference>
<proteinExistence type="inferred from homology"/>
<organism evidence="20 21">
    <name type="scientific">Coptis chinensis</name>
    <dbReference type="NCBI Taxonomy" id="261450"/>
    <lineage>
        <taxon>Eukaryota</taxon>
        <taxon>Viridiplantae</taxon>
        <taxon>Streptophyta</taxon>
        <taxon>Embryophyta</taxon>
        <taxon>Tracheophyta</taxon>
        <taxon>Spermatophyta</taxon>
        <taxon>Magnoliopsida</taxon>
        <taxon>Ranunculales</taxon>
        <taxon>Ranunculaceae</taxon>
        <taxon>Coptidoideae</taxon>
        <taxon>Coptis</taxon>
    </lineage>
</organism>
<dbReference type="SUPFAM" id="SSF51445">
    <property type="entry name" value="(Trans)glycosidases"/>
    <property type="match status" value="1"/>
</dbReference>
<comment type="caution">
    <text evidence="20">The sequence shown here is derived from an EMBL/GenBank/DDBJ whole genome shotgun (WGS) entry which is preliminary data.</text>
</comment>
<evidence type="ECO:0000256" key="8">
    <source>
        <dbReference type="ARBA" id="ARBA00022801"/>
    </source>
</evidence>
<keyword evidence="11" id="KW-1015">Disulfide bond</keyword>
<keyword evidence="12" id="KW-0325">Glycoprotein</keyword>
<feature type="region of interest" description="Disordered" evidence="17">
    <location>
        <begin position="458"/>
        <end position="487"/>
    </location>
</feature>
<keyword evidence="14 16" id="KW-0326">Glycosidase</keyword>
<name>A0A835LG71_9MAGN</name>
<evidence type="ECO:0000256" key="2">
    <source>
        <dbReference type="ARBA" id="ARBA00004609"/>
    </source>
</evidence>
<comment type="catalytic activity">
    <reaction evidence="1">
        <text>Hydrolysis of (1-&gt;3)-beta-D-glucosidic linkages in (1-&gt;3)-beta-D-glucans.</text>
        <dbReference type="EC" id="3.2.1.39"/>
    </reaction>
</comment>
<dbReference type="GO" id="GO:0005975">
    <property type="term" value="P:carbohydrate metabolic process"/>
    <property type="evidence" value="ECO:0007669"/>
    <property type="project" value="InterPro"/>
</dbReference>
<evidence type="ECO:0000256" key="11">
    <source>
        <dbReference type="ARBA" id="ARBA00023157"/>
    </source>
</evidence>
<dbReference type="InterPro" id="IPR012946">
    <property type="entry name" value="X8"/>
</dbReference>
<evidence type="ECO:0000259" key="19">
    <source>
        <dbReference type="SMART" id="SM00768"/>
    </source>
</evidence>
<evidence type="ECO:0000256" key="9">
    <source>
        <dbReference type="ARBA" id="ARBA00022821"/>
    </source>
</evidence>
<evidence type="ECO:0000256" key="7">
    <source>
        <dbReference type="ARBA" id="ARBA00022729"/>
    </source>
</evidence>
<evidence type="ECO:0000256" key="3">
    <source>
        <dbReference type="ARBA" id="ARBA00008773"/>
    </source>
</evidence>
<keyword evidence="9" id="KW-0611">Plant defense</keyword>
<feature type="compositionally biased region" description="Low complexity" evidence="17">
    <location>
        <begin position="466"/>
        <end position="476"/>
    </location>
</feature>
<keyword evidence="10" id="KW-0472">Membrane</keyword>
<keyword evidence="5" id="KW-1003">Cell membrane</keyword>
<keyword evidence="13" id="KW-0449">Lipoprotein</keyword>
<dbReference type="FunFam" id="1.20.58.1040:FF:000002">
    <property type="entry name" value="Glucan endo-1,3-beta-glucosidase 8"/>
    <property type="match status" value="1"/>
</dbReference>
<keyword evidence="8 16" id="KW-0378">Hydrolase</keyword>
<dbReference type="Pfam" id="PF07983">
    <property type="entry name" value="X8"/>
    <property type="match status" value="1"/>
</dbReference>
<feature type="domain" description="X8" evidence="19">
    <location>
        <begin position="366"/>
        <end position="449"/>
    </location>
</feature>
<evidence type="ECO:0000256" key="13">
    <source>
        <dbReference type="ARBA" id="ARBA00023288"/>
    </source>
</evidence>
<comment type="subcellular location">
    <subcellularLocation>
        <location evidence="2">Cell membrane</location>
        <topology evidence="2">Lipid-anchor</topology>
        <topology evidence="2">GPI-anchor</topology>
    </subcellularLocation>
</comment>
<dbReference type="Gene3D" id="1.20.58.1040">
    <property type="match status" value="1"/>
</dbReference>
<feature type="chain" id="PRO_5032799811" description="glucan endo-1,3-beta-D-glucosidase" evidence="18">
    <location>
        <begin position="24"/>
        <end position="510"/>
    </location>
</feature>
<dbReference type="OrthoDB" id="1293114at2759"/>
<evidence type="ECO:0000256" key="4">
    <source>
        <dbReference type="ARBA" id="ARBA00012780"/>
    </source>
</evidence>
<evidence type="ECO:0000313" key="20">
    <source>
        <dbReference type="EMBL" id="KAF9591277.1"/>
    </source>
</evidence>
<dbReference type="GO" id="GO:0006952">
    <property type="term" value="P:defense response"/>
    <property type="evidence" value="ECO:0007669"/>
    <property type="project" value="UniProtKB-KW"/>
</dbReference>
<evidence type="ECO:0000256" key="17">
    <source>
        <dbReference type="SAM" id="MobiDB-lite"/>
    </source>
</evidence>
<evidence type="ECO:0000256" key="14">
    <source>
        <dbReference type="ARBA" id="ARBA00023295"/>
    </source>
</evidence>
<evidence type="ECO:0000313" key="21">
    <source>
        <dbReference type="Proteomes" id="UP000631114"/>
    </source>
</evidence>
<dbReference type="EMBL" id="JADFTS010000008">
    <property type="protein sequence ID" value="KAF9591277.1"/>
    <property type="molecule type" value="Genomic_DNA"/>
</dbReference>
<evidence type="ECO:0000256" key="15">
    <source>
        <dbReference type="RuleBase" id="RU004335"/>
    </source>
</evidence>
<reference evidence="20 21" key="1">
    <citation type="submission" date="2020-10" db="EMBL/GenBank/DDBJ databases">
        <title>The Coptis chinensis genome and diversification of protoberbering-type alkaloids.</title>
        <authorList>
            <person name="Wang B."/>
            <person name="Shu S."/>
            <person name="Song C."/>
            <person name="Liu Y."/>
        </authorList>
    </citation>
    <scope>NUCLEOTIDE SEQUENCE [LARGE SCALE GENOMIC DNA]</scope>
    <source>
        <strain evidence="20">HL-2020</strain>
        <tissue evidence="20">Leaf</tissue>
    </source>
</reference>